<protein>
    <submittedName>
        <fullName evidence="2">Uncharacterized protein</fullName>
    </submittedName>
</protein>
<keyword evidence="3" id="KW-1185">Reference proteome</keyword>
<proteinExistence type="predicted"/>
<feature type="chain" id="PRO_5045971860" evidence="1">
    <location>
        <begin position="21"/>
        <end position="558"/>
    </location>
</feature>
<name>A0ABX2B235_9BACT</name>
<evidence type="ECO:0000313" key="3">
    <source>
        <dbReference type="Proteomes" id="UP000820977"/>
    </source>
</evidence>
<evidence type="ECO:0000256" key="1">
    <source>
        <dbReference type="SAM" id="SignalP"/>
    </source>
</evidence>
<comment type="caution">
    <text evidence="2">The sequence shown here is derived from an EMBL/GenBank/DDBJ whole genome shotgun (WGS) entry which is preliminary data.</text>
</comment>
<sequence>MKKNLLLTGALFAIGMAAFAQEATVSEPLVKMNKAAMTSSKAYTEVTDLKPFTLGKSNVISRAVADGTYYTRPAGTFFRAWNEEGRGSYTIYLYMPAFKECTFMNKSANPTESKWYLINTNGKYDYTEYADASGNWGFEVDGQHVWPVPTLENGETQFVLGENNMYNDKGAGYTRMQGTGTVSPMSYFNDHDFDENQLGWGVLSTHYLFGSGTFTQGDVTYTSVGAAQNYEKPASPLYVENAFIEVFSFEETTPIPAGTTITMAIVGTETEKTIATLTAKAEDMVGYGSYTNTTYGQIYSGSLVFSNKVKDPILGVDIAEPFVIDEPFTVMITGMEQAGVNFGLGGVVNKEESGMLEQAGVLLLNPTTGKIASLKYTSPLAINVVFNGLFDGIHIWTDLTASGTNYSNGNVLKISDDGTTCAQTNGTNLSGVIIETATPWKDADGNEYYYFENLPEWITAVNVDDSYYAENGYYVVSFTAEPLNGKDGEAAVLYLKGRGITAETPIYVTQGNGTTDISDAIVTKDEVKDNKVYNLNGQRVSENTQGILIKNGKKIINK</sequence>
<reference evidence="2 3" key="1">
    <citation type="submission" date="2020-05" db="EMBL/GenBank/DDBJ databases">
        <title>Distinct polysaccharide utilization as determinants for interspecies competition between intestinal Prevotella spp.</title>
        <authorList>
            <person name="Galvez E.J.C."/>
            <person name="Iljazovic A."/>
            <person name="Strowig T."/>
        </authorList>
    </citation>
    <scope>NUCLEOTIDE SEQUENCE [LARGE SCALE GENOMIC DNA]</scope>
    <source>
        <strain evidence="2 3">PCHR</strain>
    </source>
</reference>
<dbReference type="RefSeq" id="WP_172343450.1">
    <property type="nucleotide sequence ID" value="NZ_CATJFF010000068.1"/>
</dbReference>
<dbReference type="EMBL" id="JABKKJ010000001">
    <property type="protein sequence ID" value="NPE24035.1"/>
    <property type="molecule type" value="Genomic_DNA"/>
</dbReference>
<evidence type="ECO:0000313" key="2">
    <source>
        <dbReference type="EMBL" id="NPE24035.1"/>
    </source>
</evidence>
<accession>A0ABX2B235</accession>
<keyword evidence="1" id="KW-0732">Signal</keyword>
<organism evidence="2 3">
    <name type="scientific">Xylanibacter caecicola</name>
    <dbReference type="NCBI Taxonomy" id="2736294"/>
    <lineage>
        <taxon>Bacteria</taxon>
        <taxon>Pseudomonadati</taxon>
        <taxon>Bacteroidota</taxon>
        <taxon>Bacteroidia</taxon>
        <taxon>Bacteroidales</taxon>
        <taxon>Prevotellaceae</taxon>
        <taxon>Xylanibacter</taxon>
    </lineage>
</organism>
<dbReference type="Proteomes" id="UP000820977">
    <property type="component" value="Unassembled WGS sequence"/>
</dbReference>
<gene>
    <name evidence="2" type="ORF">HPS54_00640</name>
</gene>
<feature type="signal peptide" evidence="1">
    <location>
        <begin position="1"/>
        <end position="20"/>
    </location>
</feature>